<dbReference type="Proteomes" id="UP001454036">
    <property type="component" value="Unassembled WGS sequence"/>
</dbReference>
<protein>
    <submittedName>
        <fullName evidence="1">Uncharacterized protein</fullName>
    </submittedName>
</protein>
<proteinExistence type="predicted"/>
<keyword evidence="2" id="KW-1185">Reference proteome</keyword>
<accession>A0AAV3QMD5</accession>
<gene>
    <name evidence="1" type="ORF">LIER_19667</name>
</gene>
<dbReference type="EMBL" id="BAABME010004891">
    <property type="protein sequence ID" value="GAA0163910.1"/>
    <property type="molecule type" value="Genomic_DNA"/>
</dbReference>
<comment type="caution">
    <text evidence="1">The sequence shown here is derived from an EMBL/GenBank/DDBJ whole genome shotgun (WGS) entry which is preliminary data.</text>
</comment>
<organism evidence="1 2">
    <name type="scientific">Lithospermum erythrorhizon</name>
    <name type="common">Purple gromwell</name>
    <name type="synonym">Lithospermum officinale var. erythrorhizon</name>
    <dbReference type="NCBI Taxonomy" id="34254"/>
    <lineage>
        <taxon>Eukaryota</taxon>
        <taxon>Viridiplantae</taxon>
        <taxon>Streptophyta</taxon>
        <taxon>Embryophyta</taxon>
        <taxon>Tracheophyta</taxon>
        <taxon>Spermatophyta</taxon>
        <taxon>Magnoliopsida</taxon>
        <taxon>eudicotyledons</taxon>
        <taxon>Gunneridae</taxon>
        <taxon>Pentapetalae</taxon>
        <taxon>asterids</taxon>
        <taxon>lamiids</taxon>
        <taxon>Boraginales</taxon>
        <taxon>Boraginaceae</taxon>
        <taxon>Boraginoideae</taxon>
        <taxon>Lithospermeae</taxon>
        <taxon>Lithospermum</taxon>
    </lineage>
</organism>
<evidence type="ECO:0000313" key="1">
    <source>
        <dbReference type="EMBL" id="GAA0163910.1"/>
    </source>
</evidence>
<reference evidence="1 2" key="1">
    <citation type="submission" date="2024-01" db="EMBL/GenBank/DDBJ databases">
        <title>The complete chloroplast genome sequence of Lithospermum erythrorhizon: insights into the phylogenetic relationship among Boraginaceae species and the maternal lineages of purple gromwells.</title>
        <authorList>
            <person name="Okada T."/>
            <person name="Watanabe K."/>
        </authorList>
    </citation>
    <scope>NUCLEOTIDE SEQUENCE [LARGE SCALE GENOMIC DNA]</scope>
</reference>
<evidence type="ECO:0000313" key="2">
    <source>
        <dbReference type="Proteomes" id="UP001454036"/>
    </source>
</evidence>
<sequence length="90" mass="9294">MGRTKQTIKRFSPPSKRAKAVAGVKYACPSPPAFPSTSARPVTGRLYFSCPMRWPHTSVLADPRLAGGVSPGAFQGGRLGAGAARPPGSG</sequence>
<dbReference type="AlphaFoldDB" id="A0AAV3QMD5"/>
<name>A0AAV3QMD5_LITER</name>